<evidence type="ECO:0000313" key="3">
    <source>
        <dbReference type="Proteomes" id="UP001157125"/>
    </source>
</evidence>
<feature type="transmembrane region" description="Helical" evidence="1">
    <location>
        <begin position="29"/>
        <end position="46"/>
    </location>
</feature>
<evidence type="ECO:0000256" key="1">
    <source>
        <dbReference type="SAM" id="Phobius"/>
    </source>
</evidence>
<keyword evidence="1" id="KW-0472">Membrane</keyword>
<feature type="transmembrane region" description="Helical" evidence="1">
    <location>
        <begin position="74"/>
        <end position="94"/>
    </location>
</feature>
<keyword evidence="3" id="KW-1185">Reference proteome</keyword>
<gene>
    <name evidence="2" type="ORF">GCM10025876_10500</name>
</gene>
<feature type="transmembrane region" description="Helical" evidence="1">
    <location>
        <begin position="101"/>
        <end position="122"/>
    </location>
</feature>
<sequence length="134" mass="13756">MTTTTVAPGAPSDAMPEDVLRTKSWKGPIGLGIVAVIALLVFGIGTPSGTETTFSVATSSDFVHLPTLSVPSKIAAILLAVVALALAGYSAFLANQYRKPGLWLPIVYAMAVMGSLLTWAGAGRDSTSIHSPVS</sequence>
<keyword evidence="1" id="KW-0812">Transmembrane</keyword>
<organism evidence="2 3">
    <name type="scientific">Demequina litorisediminis</name>
    <dbReference type="NCBI Taxonomy" id="1849022"/>
    <lineage>
        <taxon>Bacteria</taxon>
        <taxon>Bacillati</taxon>
        <taxon>Actinomycetota</taxon>
        <taxon>Actinomycetes</taxon>
        <taxon>Micrococcales</taxon>
        <taxon>Demequinaceae</taxon>
        <taxon>Demequina</taxon>
    </lineage>
</organism>
<dbReference type="RefSeq" id="WP_348523445.1">
    <property type="nucleotide sequence ID" value="NZ_BSUN01000001.1"/>
</dbReference>
<keyword evidence="1" id="KW-1133">Transmembrane helix</keyword>
<evidence type="ECO:0000313" key="2">
    <source>
        <dbReference type="EMBL" id="GMA34846.1"/>
    </source>
</evidence>
<accession>A0ABQ6IC53</accession>
<comment type="caution">
    <text evidence="2">The sequence shown here is derived from an EMBL/GenBank/DDBJ whole genome shotgun (WGS) entry which is preliminary data.</text>
</comment>
<reference evidence="3" key="1">
    <citation type="journal article" date="2019" name="Int. J. Syst. Evol. Microbiol.">
        <title>The Global Catalogue of Microorganisms (GCM) 10K type strain sequencing project: providing services to taxonomists for standard genome sequencing and annotation.</title>
        <authorList>
            <consortium name="The Broad Institute Genomics Platform"/>
            <consortium name="The Broad Institute Genome Sequencing Center for Infectious Disease"/>
            <person name="Wu L."/>
            <person name="Ma J."/>
        </authorList>
    </citation>
    <scope>NUCLEOTIDE SEQUENCE [LARGE SCALE GENOMIC DNA]</scope>
    <source>
        <strain evidence="3">NBRC 112299</strain>
    </source>
</reference>
<dbReference type="EMBL" id="BSUN01000001">
    <property type="protein sequence ID" value="GMA34846.1"/>
    <property type="molecule type" value="Genomic_DNA"/>
</dbReference>
<dbReference type="Proteomes" id="UP001157125">
    <property type="component" value="Unassembled WGS sequence"/>
</dbReference>
<name>A0ABQ6IC53_9MICO</name>
<proteinExistence type="predicted"/>
<protein>
    <submittedName>
        <fullName evidence="2">Uncharacterized protein</fullName>
    </submittedName>
</protein>